<keyword evidence="1" id="KW-0732">Signal</keyword>
<dbReference type="Proteomes" id="UP000221011">
    <property type="component" value="Chromosome"/>
</dbReference>
<protein>
    <recommendedName>
        <fullName evidence="2">Ricin B lectin domain-containing protein</fullName>
    </recommendedName>
</protein>
<reference evidence="3 4" key="1">
    <citation type="submission" date="2017-08" db="EMBL/GenBank/DDBJ databases">
        <title>Complete Genome Sequence of Streptomyces formicae KY5, the formicamycin producer.</title>
        <authorList>
            <person name="Holmes N.A."/>
            <person name="Devine R."/>
            <person name="Qin Z."/>
            <person name="Seipke R.F."/>
            <person name="Wilkinson B."/>
            <person name="Hutchings M.I."/>
        </authorList>
    </citation>
    <scope>NUCLEOTIDE SEQUENCE [LARGE SCALE GENOMIC DNA]</scope>
    <source>
        <strain evidence="3 4">KY5</strain>
    </source>
</reference>
<feature type="domain" description="Ricin B lectin" evidence="2">
    <location>
        <begin position="58"/>
        <end position="176"/>
    </location>
</feature>
<organism evidence="3 4">
    <name type="scientific">Streptomyces formicae</name>
    <dbReference type="NCBI Taxonomy" id="1616117"/>
    <lineage>
        <taxon>Bacteria</taxon>
        <taxon>Bacillati</taxon>
        <taxon>Actinomycetota</taxon>
        <taxon>Actinomycetes</taxon>
        <taxon>Kitasatosporales</taxon>
        <taxon>Streptomycetaceae</taxon>
        <taxon>Streptomyces</taxon>
    </lineage>
</organism>
<accession>A0A291QML4</accession>
<evidence type="ECO:0000313" key="4">
    <source>
        <dbReference type="Proteomes" id="UP000221011"/>
    </source>
</evidence>
<evidence type="ECO:0000313" key="3">
    <source>
        <dbReference type="EMBL" id="ATL32767.1"/>
    </source>
</evidence>
<dbReference type="KEGG" id="sfk:KY5_7749c"/>
<keyword evidence="4" id="KW-1185">Reference proteome</keyword>
<feature type="signal peptide" evidence="1">
    <location>
        <begin position="1"/>
        <end position="27"/>
    </location>
</feature>
<proteinExistence type="predicted"/>
<dbReference type="InterPro" id="IPR035992">
    <property type="entry name" value="Ricin_B-like_lectins"/>
</dbReference>
<dbReference type="EMBL" id="CP022685">
    <property type="protein sequence ID" value="ATL32767.1"/>
    <property type="molecule type" value="Genomic_DNA"/>
</dbReference>
<sequence length="182" mass="19857">MAKHRLGALFGALAIGAAVLPAGSVVAQTDDSTSTAAVRCNANHAYTFSTSGGGGPVYLNVGGGSHKGAKVITWPWSGGQGNEKWCLTQGPRGYGWNLRPWDNRGLCLDVPHSRYKKGQGLVVWNCNGRKNQDFYVKPVHSDYSYTLLGPWEKQDLKIHRGADERGSQVSLWSHLNLHAKWK</sequence>
<evidence type="ECO:0000259" key="2">
    <source>
        <dbReference type="Pfam" id="PF00652"/>
    </source>
</evidence>
<dbReference type="CDD" id="cd00161">
    <property type="entry name" value="beta-trefoil_Ricin-like"/>
    <property type="match status" value="1"/>
</dbReference>
<dbReference type="Gene3D" id="2.80.10.50">
    <property type="match status" value="1"/>
</dbReference>
<dbReference type="RefSeq" id="WP_098246651.1">
    <property type="nucleotide sequence ID" value="NZ_CP022685.1"/>
</dbReference>
<feature type="chain" id="PRO_5012877797" description="Ricin B lectin domain-containing protein" evidence="1">
    <location>
        <begin position="28"/>
        <end position="182"/>
    </location>
</feature>
<dbReference type="AlphaFoldDB" id="A0A291QML4"/>
<name>A0A291QML4_9ACTN</name>
<dbReference type="SUPFAM" id="SSF50370">
    <property type="entry name" value="Ricin B-like lectins"/>
    <property type="match status" value="1"/>
</dbReference>
<evidence type="ECO:0000256" key="1">
    <source>
        <dbReference type="SAM" id="SignalP"/>
    </source>
</evidence>
<dbReference type="InterPro" id="IPR000772">
    <property type="entry name" value="Ricin_B_lectin"/>
</dbReference>
<dbReference type="Pfam" id="PF00652">
    <property type="entry name" value="Ricin_B_lectin"/>
    <property type="match status" value="1"/>
</dbReference>
<gene>
    <name evidence="3" type="ORF">KY5_7749c</name>
</gene>